<keyword evidence="1" id="KW-1133">Transmembrane helix</keyword>
<dbReference type="RefSeq" id="WP_341674596.1">
    <property type="nucleotide sequence ID" value="NZ_JBBYHV010000002.1"/>
</dbReference>
<protein>
    <recommendedName>
        <fullName evidence="4">TIGR04086 family membrane protein</fullName>
    </recommendedName>
</protein>
<keyword evidence="1" id="KW-0472">Membrane</keyword>
<feature type="transmembrane region" description="Helical" evidence="1">
    <location>
        <begin position="7"/>
        <end position="26"/>
    </location>
</feature>
<dbReference type="Proteomes" id="UP001497045">
    <property type="component" value="Unassembled WGS sequence"/>
</dbReference>
<evidence type="ECO:0008006" key="4">
    <source>
        <dbReference type="Google" id="ProtNLM"/>
    </source>
</evidence>
<evidence type="ECO:0000313" key="3">
    <source>
        <dbReference type="Proteomes" id="UP001497045"/>
    </source>
</evidence>
<organism evidence="2 3">
    <name type="scientific">Aurantiacibacter gilvus</name>
    <dbReference type="NCBI Taxonomy" id="3139141"/>
    <lineage>
        <taxon>Bacteria</taxon>
        <taxon>Pseudomonadati</taxon>
        <taxon>Pseudomonadota</taxon>
        <taxon>Alphaproteobacteria</taxon>
        <taxon>Sphingomonadales</taxon>
        <taxon>Erythrobacteraceae</taxon>
        <taxon>Aurantiacibacter</taxon>
    </lineage>
</organism>
<proteinExistence type="predicted"/>
<evidence type="ECO:0000313" key="2">
    <source>
        <dbReference type="EMBL" id="MEL1252061.1"/>
    </source>
</evidence>
<evidence type="ECO:0000256" key="1">
    <source>
        <dbReference type="SAM" id="Phobius"/>
    </source>
</evidence>
<feature type="transmembrane region" description="Helical" evidence="1">
    <location>
        <begin position="38"/>
        <end position="54"/>
    </location>
</feature>
<feature type="transmembrane region" description="Helical" evidence="1">
    <location>
        <begin position="66"/>
        <end position="87"/>
    </location>
</feature>
<keyword evidence="3" id="KW-1185">Reference proteome</keyword>
<sequence>MAKYWKRIVIAGIAVELLYAVYIYYLTSTDLAGYKPEGLAVAFILFAVGGFWAARPAQGGRIGIGLAVGLVGMLFYYTISIPTILAGEIEFPLMAWVNHGLKLAGGAAGALLSRSSAAKA</sequence>
<accession>A0ABU9IHZ6</accession>
<dbReference type="EMBL" id="JBBYHV010000002">
    <property type="protein sequence ID" value="MEL1252061.1"/>
    <property type="molecule type" value="Genomic_DNA"/>
</dbReference>
<gene>
    <name evidence="2" type="ORF">AAEO60_15395</name>
</gene>
<name>A0ABU9IHZ6_9SPHN</name>
<comment type="caution">
    <text evidence="2">The sequence shown here is derived from an EMBL/GenBank/DDBJ whole genome shotgun (WGS) entry which is preliminary data.</text>
</comment>
<reference evidence="2 3" key="1">
    <citation type="submission" date="2024-04" db="EMBL/GenBank/DDBJ databases">
        <title>Aurantiacibacter sp. DGU6 16S ribosomal RNA gene Genome sequencing and assembly.</title>
        <authorList>
            <person name="Park S."/>
        </authorList>
    </citation>
    <scope>NUCLEOTIDE SEQUENCE [LARGE SCALE GENOMIC DNA]</scope>
    <source>
        <strain evidence="2 3">DGU6</strain>
    </source>
</reference>
<keyword evidence="1" id="KW-0812">Transmembrane</keyword>